<dbReference type="STRING" id="390241.SAMN04488023_11880"/>
<dbReference type="Pfam" id="PF04229">
    <property type="entry name" value="GrpB"/>
    <property type="match status" value="1"/>
</dbReference>
<evidence type="ECO:0000313" key="1">
    <source>
        <dbReference type="EMBL" id="SER85661.1"/>
    </source>
</evidence>
<dbReference type="PANTHER" id="PTHR34822">
    <property type="entry name" value="GRPB DOMAIN PROTEIN (AFU_ORTHOLOGUE AFUA_1G01530)"/>
    <property type="match status" value="1"/>
</dbReference>
<dbReference type="Gene3D" id="3.30.460.10">
    <property type="entry name" value="Beta Polymerase, domain 2"/>
    <property type="match status" value="1"/>
</dbReference>
<keyword evidence="1" id="KW-0808">Transferase</keyword>
<organism evidence="1 2">
    <name type="scientific">Pedobacter rhizosphaerae</name>
    <dbReference type="NCBI Taxonomy" id="390241"/>
    <lineage>
        <taxon>Bacteria</taxon>
        <taxon>Pseudomonadati</taxon>
        <taxon>Bacteroidota</taxon>
        <taxon>Sphingobacteriia</taxon>
        <taxon>Sphingobacteriales</taxon>
        <taxon>Sphingobacteriaceae</taxon>
        <taxon>Pedobacter</taxon>
    </lineage>
</organism>
<proteinExistence type="predicted"/>
<protein>
    <submittedName>
        <fullName evidence="1">GrpB domain, predicted nucleotidyltransferase, UPF0157 family</fullName>
    </submittedName>
</protein>
<accession>A0A1H9SL27</accession>
<name>A0A1H9SL27_9SPHI</name>
<dbReference type="RefSeq" id="WP_090885724.1">
    <property type="nucleotide sequence ID" value="NZ_FOGG01000018.1"/>
</dbReference>
<dbReference type="InterPro" id="IPR007344">
    <property type="entry name" value="GrpB/CoaE"/>
</dbReference>
<dbReference type="PANTHER" id="PTHR34822:SF1">
    <property type="entry name" value="GRPB FAMILY PROTEIN"/>
    <property type="match status" value="1"/>
</dbReference>
<dbReference type="GO" id="GO:0016740">
    <property type="term" value="F:transferase activity"/>
    <property type="evidence" value="ECO:0007669"/>
    <property type="project" value="UniProtKB-KW"/>
</dbReference>
<dbReference type="AlphaFoldDB" id="A0A1H9SL27"/>
<gene>
    <name evidence="1" type="ORF">SAMN04488023_11880</name>
</gene>
<evidence type="ECO:0000313" key="2">
    <source>
        <dbReference type="Proteomes" id="UP000199572"/>
    </source>
</evidence>
<dbReference type="Proteomes" id="UP000199572">
    <property type="component" value="Unassembled WGS sequence"/>
</dbReference>
<keyword evidence="2" id="KW-1185">Reference proteome</keyword>
<sequence length="221" mass="25074">MADFDKNKFEAEFGSIFIFLGMGHFSNAIVIEEYSPNWKLEFEQMSKIFVDRLSNLVLSVEHIGSTAVPGLCAKPVIDIDIVVDSVSELKKNIPILVDLGYQYQGEVSIPDRFVFRPTSRIVPDDGSQRLWLKHHLYCCINGSTALRNHLILRDALRKDELLMNAYGLLKRTLAKTANNMDEYVMGKTSFITKILSQNGMSNAELEAIMEQNKTVIPFPRK</sequence>
<reference evidence="2" key="1">
    <citation type="submission" date="2016-10" db="EMBL/GenBank/DDBJ databases">
        <authorList>
            <person name="Varghese N."/>
            <person name="Submissions S."/>
        </authorList>
    </citation>
    <scope>NUCLEOTIDE SEQUENCE [LARGE SCALE GENOMIC DNA]</scope>
    <source>
        <strain evidence="2">DSM 18610</strain>
    </source>
</reference>
<dbReference type="SUPFAM" id="SSF81301">
    <property type="entry name" value="Nucleotidyltransferase"/>
    <property type="match status" value="1"/>
</dbReference>
<dbReference type="EMBL" id="FOGG01000018">
    <property type="protein sequence ID" value="SER85661.1"/>
    <property type="molecule type" value="Genomic_DNA"/>
</dbReference>
<dbReference type="OrthoDB" id="9799092at2"/>
<dbReference type="InterPro" id="IPR043519">
    <property type="entry name" value="NT_sf"/>
</dbReference>